<reference evidence="5" key="1">
    <citation type="journal article" date="2007" name="Microbes Infect.">
        <title>Immunologically relevant strain polymorphism in the Amastigote Surface Protein 2 of Trypanosoma cruzi.</title>
        <authorList>
            <person name="Claser C."/>
            <person name="Espindola N.M."/>
            <person name="Sasso G."/>
            <person name="Vaz A.J."/>
            <person name="Boscardin S.B."/>
            <person name="Rodrigues M.M."/>
        </authorList>
    </citation>
    <scope>NUCLEOTIDE SEQUENCE</scope>
    <source>
        <strain evidence="5">G</strain>
    </source>
</reference>
<dbReference type="CDD" id="cd15482">
    <property type="entry name" value="Sialidase_non-viral"/>
    <property type="match status" value="1"/>
</dbReference>
<dbReference type="PRINTS" id="PR01803">
    <property type="entry name" value="TCSIALIDASE"/>
</dbReference>
<dbReference type="AlphaFoldDB" id="A5JUX7"/>
<protein>
    <submittedName>
        <fullName evidence="5">Surface protein-2</fullName>
    </submittedName>
</protein>
<dbReference type="Pfam" id="PF13859">
    <property type="entry name" value="BNR_3"/>
    <property type="match status" value="1"/>
</dbReference>
<evidence type="ECO:0000256" key="1">
    <source>
        <dbReference type="ARBA" id="ARBA00022737"/>
    </source>
</evidence>
<accession>A5JUX7</accession>
<dbReference type="VEuPathDB" id="TriTrypDB:Tc_MARK_7579"/>
<dbReference type="GO" id="GO:0004308">
    <property type="term" value="F:exo-alpha-sialidase activity"/>
    <property type="evidence" value="ECO:0007669"/>
    <property type="project" value="InterPro"/>
</dbReference>
<proteinExistence type="evidence at transcript level"/>
<dbReference type="InterPro" id="IPR011040">
    <property type="entry name" value="Sialidase"/>
</dbReference>
<feature type="region of interest" description="Disordered" evidence="2">
    <location>
        <begin position="1"/>
        <end position="39"/>
    </location>
</feature>
<dbReference type="VEuPathDB" id="TriTrypDB:TCDM_13022"/>
<dbReference type="GO" id="GO:0009313">
    <property type="term" value="P:oligosaccharide catabolic process"/>
    <property type="evidence" value="ECO:0007669"/>
    <property type="project" value="TreeGrafter"/>
</dbReference>
<dbReference type="InterPro" id="IPR026856">
    <property type="entry name" value="Sialidase_fam"/>
</dbReference>
<dbReference type="GO" id="GO:0016020">
    <property type="term" value="C:membrane"/>
    <property type="evidence" value="ECO:0007669"/>
    <property type="project" value="TreeGrafter"/>
</dbReference>
<dbReference type="VEuPathDB" id="TriTrypDB:TcCLB.506171.60"/>
<dbReference type="VEuPathDB" id="TriTrypDB:TcCL_ESM10970"/>
<dbReference type="VEuPathDB" id="TriTrypDB:C4B63_94g89"/>
<dbReference type="InterPro" id="IPR013320">
    <property type="entry name" value="ConA-like_dom_sf"/>
</dbReference>
<dbReference type="VEuPathDB" id="TriTrypDB:TcG_06932"/>
<dbReference type="InterPro" id="IPR055239">
    <property type="entry name" value="TS_C"/>
</dbReference>
<feature type="compositionally biased region" description="Basic and acidic residues" evidence="2">
    <location>
        <begin position="25"/>
        <end position="34"/>
    </location>
</feature>
<feature type="domain" description="Sialidase" evidence="3">
    <location>
        <begin position="107"/>
        <end position="338"/>
    </location>
</feature>
<dbReference type="Pfam" id="PF22925">
    <property type="entry name" value="TS_C"/>
    <property type="match status" value="1"/>
</dbReference>
<keyword evidence="1" id="KW-0677">Repeat</keyword>
<dbReference type="InterPro" id="IPR008377">
    <property type="entry name" value="Sialidase_trypan"/>
</dbReference>
<dbReference type="SUPFAM" id="SSF49899">
    <property type="entry name" value="Concanavalin A-like lectins/glucanases"/>
    <property type="match status" value="1"/>
</dbReference>
<sequence>MLSRVAAVKAPRTHNRRRVTGSSGRRREGRESEPQRPNMSRHVFTSAVLLLFVVMMCCSSGAATTDGSSGSGEAQLPQEVDLFVPQKTQVVIKSGGATEVKDSFGSPSFALAGEVMVAIAEGHKDYNDPQHTSDLYSSEIVAGYINATEPWSSIVADISSDDWRAYTIFTRESSKDHFGVAIRPTAVSTGSDVFLLVGSHYLIRDAAGKHWIDDSWDIHLVVGKATQSAEAKQGELIEWGAPTSLLASITKSTQQRDLMRFVGGGGSGIVTEEGWLVFPMMATRKTDHGIESMLFYSKDKGVNWDVSKGIPAAECRDPRIAEWEKGELLMLAYCVDGQKVSGRVTWEMRGPKLLIYSHACGSPHNQFLRARVGLWEPSSPWNYTEGRSCCILRKWAIPQGREITRRFTFGSRITTTRSILDRSLWRLMRSERLPTTLALLRVMRCTSLQGMGDGKTDGICSFSELFEELSKIKSIVRNWIEVDAFFLPGLSTPTTGLVGVLSDSSGADKWDDMYRCVDATVLGAIRIEDGFKFTGHGARAIWPVNSRENNKQYTLVDFTFTLVATVVIEEMPSGGSSVPLLGAMLEDGMGTKFLGLACAENRMWETVFDEQTGQGDFWEPKKEYQVALMLNGNKGYFYLDAELLGTSDTMRRREERVYDVLGFYFGGDESGRDSSASVKNVFLYNRMLTPGELKMV</sequence>
<dbReference type="VEuPathDB" id="TriTrypDB:TcYC6_0130170"/>
<dbReference type="Gene3D" id="2.120.10.10">
    <property type="match status" value="1"/>
</dbReference>
<dbReference type="VEuPathDB" id="TriTrypDB:TcCLB.506683.240"/>
<name>A5JUX7_TRYCR</name>
<dbReference type="VEuPathDB" id="TriTrypDB:TcBrA4_0140450"/>
<dbReference type="VEuPathDB" id="TriTrypDB:Tc_MARK_6644"/>
<dbReference type="GO" id="GO:0006689">
    <property type="term" value="P:ganglioside catabolic process"/>
    <property type="evidence" value="ECO:0007669"/>
    <property type="project" value="TreeGrafter"/>
</dbReference>
<evidence type="ECO:0000259" key="4">
    <source>
        <dbReference type="Pfam" id="PF22925"/>
    </source>
</evidence>
<evidence type="ECO:0000256" key="2">
    <source>
        <dbReference type="SAM" id="MobiDB-lite"/>
    </source>
</evidence>
<dbReference type="PANTHER" id="PTHR10628">
    <property type="entry name" value="SIALIDASE"/>
    <property type="match status" value="1"/>
</dbReference>
<evidence type="ECO:0000259" key="3">
    <source>
        <dbReference type="Pfam" id="PF13859"/>
    </source>
</evidence>
<dbReference type="Gene3D" id="2.60.120.200">
    <property type="match status" value="1"/>
</dbReference>
<dbReference type="CAZy" id="GH33">
    <property type="family name" value="Glycoside Hydrolase Family 33"/>
</dbReference>
<dbReference type="VEuPathDB" id="TriTrypDB:TCSYLVIO_008319"/>
<dbReference type="GO" id="GO:0005737">
    <property type="term" value="C:cytoplasm"/>
    <property type="evidence" value="ECO:0007669"/>
    <property type="project" value="TreeGrafter"/>
</dbReference>
<organism evidence="5">
    <name type="scientific">Trypanosoma cruzi</name>
    <dbReference type="NCBI Taxonomy" id="5693"/>
    <lineage>
        <taxon>Eukaryota</taxon>
        <taxon>Discoba</taxon>
        <taxon>Euglenozoa</taxon>
        <taxon>Kinetoplastea</taxon>
        <taxon>Metakinetoplastina</taxon>
        <taxon>Trypanosomatida</taxon>
        <taxon>Trypanosomatidae</taxon>
        <taxon>Trypanosoma</taxon>
        <taxon>Schizotrypanum</taxon>
    </lineage>
</organism>
<dbReference type="VEuPathDB" id="TriTrypDB:C3747_59g54"/>
<dbReference type="EMBL" id="EF579922">
    <property type="protein sequence ID" value="ABQ53592.1"/>
    <property type="molecule type" value="mRNA"/>
</dbReference>
<evidence type="ECO:0000313" key="5">
    <source>
        <dbReference type="EMBL" id="ABQ53592.1"/>
    </source>
</evidence>
<dbReference type="SUPFAM" id="SSF50939">
    <property type="entry name" value="Sialidases"/>
    <property type="match status" value="1"/>
</dbReference>
<dbReference type="InterPro" id="IPR036278">
    <property type="entry name" value="Sialidase_sf"/>
</dbReference>
<dbReference type="VEuPathDB" id="TriTrypDB:TcCLB.416041.14"/>
<feature type="domain" description="Trans-sialidase C-terminal" evidence="4">
    <location>
        <begin position="493"/>
        <end position="689"/>
    </location>
</feature>
<dbReference type="PANTHER" id="PTHR10628:SF30">
    <property type="entry name" value="EXO-ALPHA-SIALIDASE"/>
    <property type="match status" value="1"/>
</dbReference>